<dbReference type="PANTHER" id="PTHR22899:SF0">
    <property type="entry name" value="F-BOX ASSOCIATED DOMAIN-CONTAINING PROTEIN-RELATED"/>
    <property type="match status" value="1"/>
</dbReference>
<accession>A0A6A5GJM8</accession>
<name>A0A6A5GJM8_CAERE</name>
<dbReference type="RefSeq" id="XP_053583219.1">
    <property type="nucleotide sequence ID" value="XM_053734306.1"/>
</dbReference>
<dbReference type="EMBL" id="WUAV01000005">
    <property type="protein sequence ID" value="KAF1754934.1"/>
    <property type="molecule type" value="Genomic_DNA"/>
</dbReference>
<dbReference type="GeneID" id="78777255"/>
<dbReference type="AlphaFoldDB" id="A0A6A5GJM8"/>
<evidence type="ECO:0000313" key="2">
    <source>
        <dbReference type="EMBL" id="KAF1754934.1"/>
    </source>
</evidence>
<dbReference type="Pfam" id="PF07735">
    <property type="entry name" value="FBA_2"/>
    <property type="match status" value="1"/>
</dbReference>
<organism evidence="2 3">
    <name type="scientific">Caenorhabditis remanei</name>
    <name type="common">Caenorhabditis vulgaris</name>
    <dbReference type="NCBI Taxonomy" id="31234"/>
    <lineage>
        <taxon>Eukaryota</taxon>
        <taxon>Metazoa</taxon>
        <taxon>Ecdysozoa</taxon>
        <taxon>Nematoda</taxon>
        <taxon>Chromadorea</taxon>
        <taxon>Rhabditida</taxon>
        <taxon>Rhabditina</taxon>
        <taxon>Rhabditomorpha</taxon>
        <taxon>Rhabditoidea</taxon>
        <taxon>Rhabditidae</taxon>
        <taxon>Peloderinae</taxon>
        <taxon>Caenorhabditis</taxon>
    </lineage>
</organism>
<evidence type="ECO:0000313" key="3">
    <source>
        <dbReference type="Proteomes" id="UP000483820"/>
    </source>
</evidence>
<dbReference type="InterPro" id="IPR001810">
    <property type="entry name" value="F-box_dom"/>
</dbReference>
<dbReference type="Proteomes" id="UP000483820">
    <property type="component" value="Chromosome V"/>
</dbReference>
<sequence>MTPFPLLTLPIKILQDVVQNLKVNELITLSILSKRTTILVTPDNFIVDSVKAKIDNHIAWIRFYMNVEYDQPDGLFVMKLNTNAMGSLKFKYITPCWKADRYISNFRTENDNNEEYTWDYAGSSIGNWINHLFTVTKSHIDWISFNNINEIFNLDSMFSIFHHFQNELRMDDNISHNTELRILEKFQPVKRLKFSLAENNQQSLHKIFMQNFDQLVLYDVQNLILDDLLLTNSLSITYSHSNLTCKELNRFLKLWMRHKANRRLEHLAFSNFQGFNERSFFKGLNYITLDDEEERIFENKRFPYSTGFYKIYVYGGFDIMRDDGTRMAIHACSTDLEFFVWN</sequence>
<dbReference type="PANTHER" id="PTHR22899">
    <property type="entry name" value="CYCLIN-RELATED F-BOX FAMILY"/>
    <property type="match status" value="1"/>
</dbReference>
<dbReference type="CTD" id="78777255"/>
<protein>
    <recommendedName>
        <fullName evidence="1">F-box domain-containing protein</fullName>
    </recommendedName>
</protein>
<comment type="caution">
    <text evidence="2">The sequence shown here is derived from an EMBL/GenBank/DDBJ whole genome shotgun (WGS) entry which is preliminary data.</text>
</comment>
<proteinExistence type="predicted"/>
<reference evidence="2 3" key="1">
    <citation type="submission" date="2019-12" db="EMBL/GenBank/DDBJ databases">
        <title>Chromosome-level assembly of the Caenorhabditis remanei genome.</title>
        <authorList>
            <person name="Teterina A.A."/>
            <person name="Willis J.H."/>
            <person name="Phillips P.C."/>
        </authorList>
    </citation>
    <scope>NUCLEOTIDE SEQUENCE [LARGE SCALE GENOMIC DNA]</scope>
    <source>
        <strain evidence="2 3">PX506</strain>
        <tissue evidence="2">Whole organism</tissue>
    </source>
</reference>
<dbReference type="PROSITE" id="PS50181">
    <property type="entry name" value="FBOX"/>
    <property type="match status" value="1"/>
</dbReference>
<gene>
    <name evidence="2" type="ORF">GCK72_021499</name>
</gene>
<dbReference type="InterPro" id="IPR053222">
    <property type="entry name" value="Zygotic_Embryogenesis-Asso"/>
</dbReference>
<dbReference type="InterPro" id="IPR012885">
    <property type="entry name" value="F-box_Sdz-33"/>
</dbReference>
<evidence type="ECO:0000259" key="1">
    <source>
        <dbReference type="PROSITE" id="PS50181"/>
    </source>
</evidence>
<dbReference type="KEGG" id="crq:GCK72_021499"/>
<feature type="domain" description="F-box" evidence="1">
    <location>
        <begin position="3"/>
        <end position="49"/>
    </location>
</feature>